<dbReference type="Proteomes" id="UP001165366">
    <property type="component" value="Unassembled WGS sequence"/>
</dbReference>
<organism evidence="2 3">
    <name type="scientific">Rhodohalobacter sulfatireducens</name>
    <dbReference type="NCBI Taxonomy" id="2911366"/>
    <lineage>
        <taxon>Bacteria</taxon>
        <taxon>Pseudomonadati</taxon>
        <taxon>Balneolota</taxon>
        <taxon>Balneolia</taxon>
        <taxon>Balneolales</taxon>
        <taxon>Balneolaceae</taxon>
        <taxon>Rhodohalobacter</taxon>
    </lineage>
</organism>
<dbReference type="Gene3D" id="3.30.1310.20">
    <property type="entry name" value="PRTase-like"/>
    <property type="match status" value="1"/>
</dbReference>
<name>A0ABS9K909_9BACT</name>
<proteinExistence type="predicted"/>
<evidence type="ECO:0000259" key="1">
    <source>
        <dbReference type="Pfam" id="PF00156"/>
    </source>
</evidence>
<accession>A0ABS9K909</accession>
<dbReference type="EMBL" id="JAKLWS010000001">
    <property type="protein sequence ID" value="MCG2587337.1"/>
    <property type="molecule type" value="Genomic_DNA"/>
</dbReference>
<keyword evidence="2" id="KW-0808">Transferase</keyword>
<dbReference type="Pfam" id="PF00156">
    <property type="entry name" value="Pribosyltran"/>
    <property type="match status" value="1"/>
</dbReference>
<dbReference type="CDD" id="cd06223">
    <property type="entry name" value="PRTases_typeI"/>
    <property type="match status" value="1"/>
</dbReference>
<dbReference type="Gene3D" id="3.40.50.2020">
    <property type="match status" value="1"/>
</dbReference>
<evidence type="ECO:0000313" key="3">
    <source>
        <dbReference type="Proteomes" id="UP001165366"/>
    </source>
</evidence>
<feature type="domain" description="Phosphoribosyltransferase" evidence="1">
    <location>
        <begin position="7"/>
        <end position="174"/>
    </location>
</feature>
<dbReference type="InterPro" id="IPR000836">
    <property type="entry name" value="PRTase_dom"/>
</dbReference>
<dbReference type="GO" id="GO:0016757">
    <property type="term" value="F:glycosyltransferase activity"/>
    <property type="evidence" value="ECO:0007669"/>
    <property type="project" value="UniProtKB-KW"/>
</dbReference>
<keyword evidence="3" id="KW-1185">Reference proteome</keyword>
<comment type="caution">
    <text evidence="2">The sequence shown here is derived from an EMBL/GenBank/DDBJ whole genome shotgun (WGS) entry which is preliminary data.</text>
</comment>
<dbReference type="SUPFAM" id="SSF53271">
    <property type="entry name" value="PRTase-like"/>
    <property type="match status" value="1"/>
</dbReference>
<gene>
    <name evidence="2" type="ORF">L6773_02080</name>
</gene>
<reference evidence="2" key="2">
    <citation type="submission" date="2024-05" db="EMBL/GenBank/DDBJ databases">
        <title>Rhodohalobacter halophilus gen. nov., sp. nov., a moderately halophilic member of the family Balneolaceae.</title>
        <authorList>
            <person name="Xia J."/>
        </authorList>
    </citation>
    <scope>NUCLEOTIDE SEQUENCE</scope>
    <source>
        <strain evidence="2">WB101</strain>
    </source>
</reference>
<sequence>MFLNRSDAGKKLAKKLTGYKTKNPVVLAIPRGGVVIGYEVASVLDCEFSVIVARKLGYLRNPEAAFGAVAEDGSVVLQPFSKKRLGKMEIETVLKIEKEEIERRKKAYRGKRELPNLTNRVVILVDDGIATGSTLMVAIEMCQKQKPKELVVAAPVSGDGMKRKLSQKVDNVIILETPIDFRAVSQVYEVFDQVGDNEVYKLFEMYRILRTLKKNLDYN</sequence>
<evidence type="ECO:0000313" key="2">
    <source>
        <dbReference type="EMBL" id="MCG2587337.1"/>
    </source>
</evidence>
<dbReference type="InterPro" id="IPR029057">
    <property type="entry name" value="PRTase-like"/>
</dbReference>
<reference evidence="2" key="1">
    <citation type="submission" date="2022-01" db="EMBL/GenBank/DDBJ databases">
        <authorList>
            <person name="Wang Y."/>
        </authorList>
    </citation>
    <scope>NUCLEOTIDE SEQUENCE</scope>
    <source>
        <strain evidence="2">WB101</strain>
    </source>
</reference>
<dbReference type="RefSeq" id="WP_237852175.1">
    <property type="nucleotide sequence ID" value="NZ_JAKLWS010000001.1"/>
</dbReference>
<protein>
    <submittedName>
        <fullName evidence="2">Phosphoribosyltransferase</fullName>
    </submittedName>
</protein>
<keyword evidence="2" id="KW-0328">Glycosyltransferase</keyword>